<dbReference type="AlphaFoldDB" id="A0A9P0D4T8"/>
<name>A0A9P0D4T8_9CUCU</name>
<proteinExistence type="predicted"/>
<evidence type="ECO:0000313" key="1">
    <source>
        <dbReference type="EMBL" id="CAH1110514.1"/>
    </source>
</evidence>
<dbReference type="Proteomes" id="UP001153636">
    <property type="component" value="Chromosome 5"/>
</dbReference>
<reference evidence="1" key="1">
    <citation type="submission" date="2022-01" db="EMBL/GenBank/DDBJ databases">
        <authorList>
            <person name="King R."/>
        </authorList>
    </citation>
    <scope>NUCLEOTIDE SEQUENCE</scope>
</reference>
<dbReference type="EMBL" id="OV651817">
    <property type="protein sequence ID" value="CAH1110514.1"/>
    <property type="molecule type" value="Genomic_DNA"/>
</dbReference>
<protein>
    <submittedName>
        <fullName evidence="1">Uncharacterized protein</fullName>
    </submittedName>
</protein>
<dbReference type="OrthoDB" id="6780548at2759"/>
<organism evidence="1 2">
    <name type="scientific">Psylliodes chrysocephalus</name>
    <dbReference type="NCBI Taxonomy" id="3402493"/>
    <lineage>
        <taxon>Eukaryota</taxon>
        <taxon>Metazoa</taxon>
        <taxon>Ecdysozoa</taxon>
        <taxon>Arthropoda</taxon>
        <taxon>Hexapoda</taxon>
        <taxon>Insecta</taxon>
        <taxon>Pterygota</taxon>
        <taxon>Neoptera</taxon>
        <taxon>Endopterygota</taxon>
        <taxon>Coleoptera</taxon>
        <taxon>Polyphaga</taxon>
        <taxon>Cucujiformia</taxon>
        <taxon>Chrysomeloidea</taxon>
        <taxon>Chrysomelidae</taxon>
        <taxon>Galerucinae</taxon>
        <taxon>Alticini</taxon>
        <taxon>Psylliodes</taxon>
    </lineage>
</organism>
<gene>
    <name evidence="1" type="ORF">PSYICH_LOCUS11063</name>
</gene>
<evidence type="ECO:0000313" key="2">
    <source>
        <dbReference type="Proteomes" id="UP001153636"/>
    </source>
</evidence>
<keyword evidence="2" id="KW-1185">Reference proteome</keyword>
<sequence length="147" mass="17596">MEELEEQQSEVLNIRKFRKRSSHGRLRDVNKKLKLTTHELGDDCMCKRLKCFQKITIKERQVILNNFNQLNSTTQQNLYLCGLISCKTIQRRRPRKSEDTALLHDKSYLYHVKIKRDADILEIPVCYKAFCPYMALLKRKWSTYKNL</sequence>
<accession>A0A9P0D4T8</accession>